<dbReference type="Pfam" id="PF26363">
    <property type="entry name" value="Phospholipase-like"/>
    <property type="match status" value="1"/>
</dbReference>
<comment type="caution">
    <text evidence="3">The sequence shown here is derived from an EMBL/GenBank/DDBJ whole genome shotgun (WGS) entry which is preliminary data.</text>
</comment>
<dbReference type="EMBL" id="JBANDL010000002">
    <property type="protein sequence ID" value="MEI2453872.1"/>
    <property type="molecule type" value="Genomic_DNA"/>
</dbReference>
<organism evidence="3 4">
    <name type="scientific">Lysobacter firmicutimachus</name>
    <dbReference type="NCBI Taxonomy" id="1792846"/>
    <lineage>
        <taxon>Bacteria</taxon>
        <taxon>Pseudomonadati</taxon>
        <taxon>Pseudomonadota</taxon>
        <taxon>Gammaproteobacteria</taxon>
        <taxon>Lysobacterales</taxon>
        <taxon>Lysobacteraceae</taxon>
        <taxon>Lysobacter</taxon>
    </lineage>
</organism>
<feature type="region of interest" description="Disordered" evidence="1">
    <location>
        <begin position="770"/>
        <end position="807"/>
    </location>
</feature>
<evidence type="ECO:0000313" key="4">
    <source>
        <dbReference type="Proteomes" id="UP001387215"/>
    </source>
</evidence>
<dbReference type="RefSeq" id="WP_336131100.1">
    <property type="nucleotide sequence ID" value="NZ_JBANDL010000002.1"/>
</dbReference>
<protein>
    <submittedName>
        <fullName evidence="3">XVIPCD domain-containing protein</fullName>
    </submittedName>
</protein>
<keyword evidence="4" id="KW-1185">Reference proteome</keyword>
<name>A0ABU8CYY5_9GAMM</name>
<gene>
    <name evidence="3" type="ORF">V2J18_04170</name>
</gene>
<feature type="region of interest" description="Disordered" evidence="1">
    <location>
        <begin position="645"/>
        <end position="674"/>
    </location>
</feature>
<proteinExistence type="predicted"/>
<feature type="compositionally biased region" description="Low complexity" evidence="1">
    <location>
        <begin position="655"/>
        <end position="673"/>
    </location>
</feature>
<dbReference type="Proteomes" id="UP001387215">
    <property type="component" value="Unassembled WGS sequence"/>
</dbReference>
<evidence type="ECO:0000256" key="1">
    <source>
        <dbReference type="SAM" id="MobiDB-lite"/>
    </source>
</evidence>
<feature type="compositionally biased region" description="Low complexity" evidence="1">
    <location>
        <begin position="777"/>
        <end position="786"/>
    </location>
</feature>
<sequence length="807" mass="85587">MFPTAEELKERQALVSRLRDSGDPAAVARANELQRTYHDDNMAVLAKDTYWSAMGKEAPEEGQKSPPGWIRASENLDLLRKAAPGLANMADAELLKYLKPTDSGFRAEIYLPDPQILGPGYKPVIVPKGSAGEVMGPDGKLHETSAEDFVANNFPQSVGLKTDYYDRAMELATFMQRAGLKAEYTGHSLGGGMSSAMSAVTGQQATTWNAAGLHPETAARFARENPGVQVYDTSKTVLSYQIKGELLNDGVQHNINRLDVIHRTELAGVLKEACDLVQSVPEGRELLTAKLNAKMPAHAQDAVREFVKELAEGDTSKLLRELPLAAGRVEPLDTVKVWEGGKLVDRKQDMTLTEISNFAKPVLETMYLTTQAAHVGHTVGQVADAVGQTTAKTMDGVGDVTRAVTAKAADFSDVVTNVSHGAVQAGVRTGGEGLARVRETAGHAEALVDKVQGEVQARGANAGASVLRGIGGMDILPDSVQQWADRNASDLQKTGEAARQINQAEAAQARQGAREDATAIRDFTQGRITDLERVQAVVERGQRTAIAGSGVAADVALDASGDAVQAVSRRAPVVGAGVGALAGGAAGVASNLNAVDITQTTVFAYGAWTKGGEAIDRHLMTETVLPSMASRVQSQEESVRAQFPNLTAPKPAETAPSAPGANSPTNPSNPNHPLLEQARAGVRAIDESIGKPYDEGSERISRCLTAACKDNRDMHPGSTNTSLSANALNRIDHVLLGSNGNMHAVEGKLGDPASKIATVSVEQALKTPVEQSDQKLQAATQTIAQEQQRERELTQQQTQQKSALSIS</sequence>
<feature type="domain" description="X-Tfes XVIPCD" evidence="2">
    <location>
        <begin position="666"/>
        <end position="778"/>
    </location>
</feature>
<evidence type="ECO:0000259" key="2">
    <source>
        <dbReference type="Pfam" id="PF20410"/>
    </source>
</evidence>
<evidence type="ECO:0000313" key="3">
    <source>
        <dbReference type="EMBL" id="MEI2453872.1"/>
    </source>
</evidence>
<dbReference type="InterPro" id="IPR046519">
    <property type="entry name" value="X-Tfes_XVIPCD"/>
</dbReference>
<accession>A0ABU8CYY5</accession>
<dbReference type="Pfam" id="PF20410">
    <property type="entry name" value="X-Tfes_XVIPCD"/>
    <property type="match status" value="1"/>
</dbReference>
<reference evidence="3 4" key="1">
    <citation type="submission" date="2024-02" db="EMBL/GenBank/DDBJ databases">
        <title>Lysobacter Genome Sequencing and Mining.</title>
        <authorList>
            <person name="Bierman J."/>
            <person name="Walker M.C."/>
        </authorList>
    </citation>
    <scope>NUCLEOTIDE SEQUENCE [LARGE SCALE GENOMIC DNA]</scope>
    <source>
        <strain evidence="3 4">PB6250</strain>
    </source>
</reference>